<dbReference type="Proteomes" id="UP001438707">
    <property type="component" value="Unassembled WGS sequence"/>
</dbReference>
<reference evidence="3 4" key="1">
    <citation type="journal article" date="2024" name="Nat. Commun.">
        <title>Phylogenomics reveals the evolutionary origins of lichenization in chlorophyte algae.</title>
        <authorList>
            <person name="Puginier C."/>
            <person name="Libourel C."/>
            <person name="Otte J."/>
            <person name="Skaloud P."/>
            <person name="Haon M."/>
            <person name="Grisel S."/>
            <person name="Petersen M."/>
            <person name="Berrin J.G."/>
            <person name="Delaux P.M."/>
            <person name="Dal Grande F."/>
            <person name="Keller J."/>
        </authorList>
    </citation>
    <scope>NUCLEOTIDE SEQUENCE [LARGE SCALE GENOMIC DNA]</scope>
    <source>
        <strain evidence="3 4">SAG 2145</strain>
    </source>
</reference>
<evidence type="ECO:0000256" key="2">
    <source>
        <dbReference type="SAM" id="MobiDB-lite"/>
    </source>
</evidence>
<comment type="similarity">
    <text evidence="1">Belongs to the asaB hydroxylase/desaturase family.</text>
</comment>
<keyword evidence="4" id="KW-1185">Reference proteome</keyword>
<evidence type="ECO:0000313" key="4">
    <source>
        <dbReference type="Proteomes" id="UP001438707"/>
    </source>
</evidence>
<organism evidence="3 4">
    <name type="scientific">Apatococcus lobatus</name>
    <dbReference type="NCBI Taxonomy" id="904363"/>
    <lineage>
        <taxon>Eukaryota</taxon>
        <taxon>Viridiplantae</taxon>
        <taxon>Chlorophyta</taxon>
        <taxon>core chlorophytes</taxon>
        <taxon>Trebouxiophyceae</taxon>
        <taxon>Chlorellales</taxon>
        <taxon>Chlorellaceae</taxon>
        <taxon>Apatococcus</taxon>
    </lineage>
</organism>
<dbReference type="PANTHER" id="PTHR34598:SF3">
    <property type="entry name" value="OXIDOREDUCTASE AN1597"/>
    <property type="match status" value="1"/>
</dbReference>
<dbReference type="GO" id="GO:0016491">
    <property type="term" value="F:oxidoreductase activity"/>
    <property type="evidence" value="ECO:0007669"/>
    <property type="project" value="InterPro"/>
</dbReference>
<dbReference type="InterPro" id="IPR044053">
    <property type="entry name" value="AsaB-like"/>
</dbReference>
<accession>A0AAW1RFR3</accession>
<evidence type="ECO:0000313" key="3">
    <source>
        <dbReference type="EMBL" id="KAK9832920.1"/>
    </source>
</evidence>
<proteinExistence type="inferred from homology"/>
<name>A0AAW1RFR3_9CHLO</name>
<dbReference type="AlphaFoldDB" id="A0AAW1RFR3"/>
<protein>
    <submittedName>
        <fullName evidence="3">Uncharacterized protein</fullName>
    </submittedName>
</protein>
<gene>
    <name evidence="3" type="ORF">WJX74_001764</name>
</gene>
<evidence type="ECO:0000256" key="1">
    <source>
        <dbReference type="ARBA" id="ARBA00023604"/>
    </source>
</evidence>
<dbReference type="PANTHER" id="PTHR34598">
    <property type="entry name" value="BLL6449 PROTEIN"/>
    <property type="match status" value="1"/>
</dbReference>
<comment type="caution">
    <text evidence="3">The sequence shown here is derived from an EMBL/GenBank/DDBJ whole genome shotgun (WGS) entry which is preliminary data.</text>
</comment>
<feature type="region of interest" description="Disordered" evidence="2">
    <location>
        <begin position="1"/>
        <end position="22"/>
    </location>
</feature>
<dbReference type="EMBL" id="JALJOS010000011">
    <property type="protein sequence ID" value="KAK9832920.1"/>
    <property type="molecule type" value="Genomic_DNA"/>
</dbReference>
<sequence length="208" mass="23785">MPGLPSSEESVTATISYAKRPSEGEPLETYLCELPEGKTRANNVDPKDVETTITDLRTVSKEFTLAQNGFRLAQLNVPDDINWQDGAEVKRLYYPRLEELLLKETGATRVHIFDHTLRNGTAKESKYVLLVNFWERFKRQRRAAYKQQHKPRTAGAEEAETRNFYFNGLQLTISCLNKNKKQPTKAADTRHLHHVCPALKISDTARLN</sequence>